<dbReference type="AlphaFoldDB" id="A0AAY4AKN2"/>
<evidence type="ECO:0008006" key="3">
    <source>
        <dbReference type="Google" id="ProtNLM"/>
    </source>
</evidence>
<proteinExistence type="predicted"/>
<dbReference type="GO" id="GO:0003676">
    <property type="term" value="F:nucleic acid binding"/>
    <property type="evidence" value="ECO:0007669"/>
    <property type="project" value="InterPro"/>
</dbReference>
<protein>
    <recommendedName>
        <fullName evidence="3">Tc1-like transposase DDE domain-containing protein</fullName>
    </recommendedName>
</protein>
<evidence type="ECO:0000313" key="1">
    <source>
        <dbReference type="Ensembl" id="ENSDCDP00010007901.1"/>
    </source>
</evidence>
<name>A0AAY4AKN2_9TELE</name>
<reference evidence="1" key="3">
    <citation type="submission" date="2025-09" db="UniProtKB">
        <authorList>
            <consortium name="Ensembl"/>
        </authorList>
    </citation>
    <scope>IDENTIFICATION</scope>
</reference>
<dbReference type="Proteomes" id="UP000694580">
    <property type="component" value="Chromosome 2"/>
</dbReference>
<accession>A0AAY4AKN2</accession>
<dbReference type="Ensembl" id="ENSDCDT00010008288.1">
    <property type="protein sequence ID" value="ENSDCDP00010007901.1"/>
    <property type="gene ID" value="ENSDCDG00010003537.1"/>
</dbReference>
<dbReference type="InterPro" id="IPR036397">
    <property type="entry name" value="RNaseH_sf"/>
</dbReference>
<keyword evidence="2" id="KW-1185">Reference proteome</keyword>
<dbReference type="Gene3D" id="3.30.420.10">
    <property type="entry name" value="Ribonuclease H-like superfamily/Ribonuclease H"/>
    <property type="match status" value="1"/>
</dbReference>
<evidence type="ECO:0000313" key="2">
    <source>
        <dbReference type="Proteomes" id="UP000694580"/>
    </source>
</evidence>
<dbReference type="GeneTree" id="ENSGT01150000289527"/>
<organism evidence="1 2">
    <name type="scientific">Denticeps clupeoides</name>
    <name type="common">denticle herring</name>
    <dbReference type="NCBI Taxonomy" id="299321"/>
    <lineage>
        <taxon>Eukaryota</taxon>
        <taxon>Metazoa</taxon>
        <taxon>Chordata</taxon>
        <taxon>Craniata</taxon>
        <taxon>Vertebrata</taxon>
        <taxon>Euteleostomi</taxon>
        <taxon>Actinopterygii</taxon>
        <taxon>Neopterygii</taxon>
        <taxon>Teleostei</taxon>
        <taxon>Clupei</taxon>
        <taxon>Clupeiformes</taxon>
        <taxon>Denticipitoidei</taxon>
        <taxon>Denticipitidae</taxon>
        <taxon>Denticeps</taxon>
    </lineage>
</organism>
<reference evidence="1 2" key="1">
    <citation type="submission" date="2020-06" db="EMBL/GenBank/DDBJ databases">
        <authorList>
            <consortium name="Wellcome Sanger Institute Data Sharing"/>
        </authorList>
    </citation>
    <scope>NUCLEOTIDE SEQUENCE [LARGE SCALE GENOMIC DNA]</scope>
</reference>
<sequence length="58" mass="6740">MLQHDNARPRIARMSTQFLEAENVPVLAWPAHSLDMSPFEHLWMLLKRSGPTFQHPTT</sequence>
<reference evidence="1" key="2">
    <citation type="submission" date="2025-08" db="UniProtKB">
        <authorList>
            <consortium name="Ensembl"/>
        </authorList>
    </citation>
    <scope>IDENTIFICATION</scope>
</reference>